<keyword evidence="10" id="KW-1185">Reference proteome</keyword>
<dbReference type="SUPFAM" id="SSF56935">
    <property type="entry name" value="Porins"/>
    <property type="match status" value="1"/>
</dbReference>
<dbReference type="PANTHER" id="PTHR40980">
    <property type="entry name" value="PLUG DOMAIN-CONTAINING PROTEIN"/>
    <property type="match status" value="1"/>
</dbReference>
<keyword evidence="9" id="KW-0675">Receptor</keyword>
<evidence type="ECO:0000256" key="2">
    <source>
        <dbReference type="ARBA" id="ARBA00023136"/>
    </source>
</evidence>
<evidence type="ECO:0000256" key="4">
    <source>
        <dbReference type="RuleBase" id="RU003357"/>
    </source>
</evidence>
<name>A0AA97F7Y4_9SPHN</name>
<evidence type="ECO:0000256" key="1">
    <source>
        <dbReference type="ARBA" id="ARBA00004442"/>
    </source>
</evidence>
<feature type="compositionally biased region" description="Low complexity" evidence="5">
    <location>
        <begin position="25"/>
        <end position="46"/>
    </location>
</feature>
<dbReference type="Gene3D" id="2.40.170.20">
    <property type="entry name" value="TonB-dependent receptor, beta-barrel domain"/>
    <property type="match status" value="1"/>
</dbReference>
<feature type="compositionally biased region" description="Acidic residues" evidence="5">
    <location>
        <begin position="47"/>
        <end position="56"/>
    </location>
</feature>
<evidence type="ECO:0000256" key="6">
    <source>
        <dbReference type="SAM" id="SignalP"/>
    </source>
</evidence>
<keyword evidence="4" id="KW-0798">TonB box</keyword>
<dbReference type="Pfam" id="PF07715">
    <property type="entry name" value="Plug"/>
    <property type="match status" value="1"/>
</dbReference>
<dbReference type="InterPro" id="IPR000531">
    <property type="entry name" value="Beta-barrel_TonB"/>
</dbReference>
<organism evidence="9 10">
    <name type="scientific">Alterisphingorhabdus coralli</name>
    <dbReference type="NCBI Taxonomy" id="3071408"/>
    <lineage>
        <taxon>Bacteria</taxon>
        <taxon>Pseudomonadati</taxon>
        <taxon>Pseudomonadota</taxon>
        <taxon>Alphaproteobacteria</taxon>
        <taxon>Sphingomonadales</taxon>
        <taxon>Sphingomonadaceae</taxon>
        <taxon>Alterisphingorhabdus (ex Yan et al. 2024)</taxon>
    </lineage>
</organism>
<keyword evidence="3" id="KW-0998">Cell outer membrane</keyword>
<keyword evidence="6" id="KW-0732">Signal</keyword>
<feature type="chain" id="PRO_5041700080" evidence="6">
    <location>
        <begin position="25"/>
        <end position="914"/>
    </location>
</feature>
<dbReference type="Gene3D" id="2.170.130.10">
    <property type="entry name" value="TonB-dependent receptor, plug domain"/>
    <property type="match status" value="1"/>
</dbReference>
<feature type="region of interest" description="Disordered" evidence="5">
    <location>
        <begin position="25"/>
        <end position="64"/>
    </location>
</feature>
<dbReference type="KEGG" id="acoa:RB602_03740"/>
<keyword evidence="2 4" id="KW-0472">Membrane</keyword>
<comment type="similarity">
    <text evidence="4">Belongs to the TonB-dependent receptor family.</text>
</comment>
<dbReference type="InterPro" id="IPR037066">
    <property type="entry name" value="Plug_dom_sf"/>
</dbReference>
<comment type="subcellular location">
    <subcellularLocation>
        <location evidence="1 4">Cell outer membrane</location>
    </subcellularLocation>
</comment>
<evidence type="ECO:0000313" key="10">
    <source>
        <dbReference type="Proteomes" id="UP001302429"/>
    </source>
</evidence>
<evidence type="ECO:0000256" key="3">
    <source>
        <dbReference type="ARBA" id="ARBA00023237"/>
    </source>
</evidence>
<sequence length="914" mass="100398">MKKPLTFTAMLLMSSALVTPSAFAQTAQESAEDAAQAASDAAQSADPQEEEQEEVEVLGPGAGGDQPITVIGRFIPNPIRNEGEVVSVLSAEEIARTADGDIAGSLSRVTGLSTVGGRFVFVRGLGDRYSSALLNGMPLPSPEPLRRTVPLDLFPSSVIGSAKVTKSYSASYPGEFGGGVINLTTRSIPDEPFFTISAGLGYNTEATGEVGYTFFGSDTDFLGFDNGARDLPPGLQNAFDNNIPVFSGPGGLTDNELQNITRGLNDADLVLTQRNDDIPPNGDISFSAGTNFYVGDAYVGVIAQGGWRNGWRTRGGRQELAGIPNAEGELGLLNGFDYLTTQNRVVLNGLLGLAAEVGEHKFRWTNFYVRDTAKEARIREGFRTSIDTEGRLQEARNTTFERQLFDTQFIAEFDFGDLDVNVRASYANAQRNSPFEFNTGYAFDPNILGSGQGGFVNSLGQIANGEFATLAFSELDDDSIGAGIDLAYEIPFEIPFTFKAGYAFSRNTRESLRRDFEFAPAGAALPSPVTQQRPDFLLSDFNVSAFDIQIQEFFGAAGAQFYEGELEVHGLYAEIDAELTDGLRVQAGVRFEDGSQEVLPEDIFDLGGIPIIPTQINESDFLPALTVTWNFAEDMQLRFASSVTLARPQFRELANQQYLDFETDRVFFGNEFLQNSQLLNLEARYEWYTGRDERLTAAIFYKDITDPIELIAFAQGDSARFTTFANAPSAELYGIELEAVQYFDLYDLGGSFWEERRLLVAANYTYTDSSLNIGDDDLILTPFNPGVPSPAAGVFDDGDRLVGQSEHLVNLQIGLENNGDRLSQQTFILTYNSDRVTNRGTQGQPDLFERPGLLLDFVWREGFELFDKDLELRFEARNILGEDYIELQENDVSRVITNSYDYGTTFSITAEVTF</sequence>
<reference evidence="9 10" key="1">
    <citation type="submission" date="2023-10" db="EMBL/GenBank/DDBJ databases">
        <title>Complete genome sequence of a Sphingomonadaceae bacterium.</title>
        <authorList>
            <person name="Yan C."/>
        </authorList>
    </citation>
    <scope>NUCLEOTIDE SEQUENCE [LARGE SCALE GENOMIC DNA]</scope>
    <source>
        <strain evidence="9 10">SCSIO 66989</strain>
    </source>
</reference>
<accession>A0AA97F7Y4</accession>
<dbReference type="PANTHER" id="PTHR40980:SF5">
    <property type="entry name" value="TONB-DEPENDENT RECEPTOR"/>
    <property type="match status" value="1"/>
</dbReference>
<protein>
    <submittedName>
        <fullName evidence="9">TonB-dependent receptor</fullName>
    </submittedName>
</protein>
<dbReference type="InterPro" id="IPR036942">
    <property type="entry name" value="Beta-barrel_TonB_sf"/>
</dbReference>
<feature type="domain" description="TonB-dependent receptor plug" evidence="8">
    <location>
        <begin position="81"/>
        <end position="180"/>
    </location>
</feature>
<dbReference type="RefSeq" id="WP_317083075.1">
    <property type="nucleotide sequence ID" value="NZ_CP136594.1"/>
</dbReference>
<feature type="domain" description="TonB-dependent receptor-like beta-barrel" evidence="7">
    <location>
        <begin position="387"/>
        <end position="840"/>
    </location>
</feature>
<dbReference type="AlphaFoldDB" id="A0AA97F7Y4"/>
<feature type="signal peptide" evidence="6">
    <location>
        <begin position="1"/>
        <end position="24"/>
    </location>
</feature>
<proteinExistence type="inferred from homology"/>
<gene>
    <name evidence="9" type="ORF">RB602_03740</name>
</gene>
<evidence type="ECO:0000259" key="7">
    <source>
        <dbReference type="Pfam" id="PF00593"/>
    </source>
</evidence>
<dbReference type="EMBL" id="CP136594">
    <property type="protein sequence ID" value="WOE75836.1"/>
    <property type="molecule type" value="Genomic_DNA"/>
</dbReference>
<evidence type="ECO:0000256" key="5">
    <source>
        <dbReference type="SAM" id="MobiDB-lite"/>
    </source>
</evidence>
<dbReference type="Pfam" id="PF00593">
    <property type="entry name" value="TonB_dep_Rec_b-barrel"/>
    <property type="match status" value="1"/>
</dbReference>
<evidence type="ECO:0000259" key="8">
    <source>
        <dbReference type="Pfam" id="PF07715"/>
    </source>
</evidence>
<evidence type="ECO:0000313" key="9">
    <source>
        <dbReference type="EMBL" id="WOE75836.1"/>
    </source>
</evidence>
<dbReference type="Proteomes" id="UP001302429">
    <property type="component" value="Chromosome"/>
</dbReference>
<dbReference type="InterPro" id="IPR012910">
    <property type="entry name" value="Plug_dom"/>
</dbReference>
<dbReference type="GO" id="GO:0009279">
    <property type="term" value="C:cell outer membrane"/>
    <property type="evidence" value="ECO:0007669"/>
    <property type="project" value="UniProtKB-SubCell"/>
</dbReference>